<evidence type="ECO:0000313" key="2">
    <source>
        <dbReference type="Proteomes" id="UP000887116"/>
    </source>
</evidence>
<evidence type="ECO:0000313" key="1">
    <source>
        <dbReference type="EMBL" id="GFR09527.1"/>
    </source>
</evidence>
<sequence>MLNCWLFWKCDYLLFPSIGKSNEVPAIYLSPIRTRVSKKQAKTEGQKGKYRTIKVEINERSSETGLKMIYKTQHETLL</sequence>
<organism evidence="1 2">
    <name type="scientific">Trichonephila clavata</name>
    <name type="common">Joro spider</name>
    <name type="synonym">Nephila clavata</name>
    <dbReference type="NCBI Taxonomy" id="2740835"/>
    <lineage>
        <taxon>Eukaryota</taxon>
        <taxon>Metazoa</taxon>
        <taxon>Ecdysozoa</taxon>
        <taxon>Arthropoda</taxon>
        <taxon>Chelicerata</taxon>
        <taxon>Arachnida</taxon>
        <taxon>Araneae</taxon>
        <taxon>Araneomorphae</taxon>
        <taxon>Entelegynae</taxon>
        <taxon>Araneoidea</taxon>
        <taxon>Nephilidae</taxon>
        <taxon>Trichonephila</taxon>
    </lineage>
</organism>
<keyword evidence="2" id="KW-1185">Reference proteome</keyword>
<dbReference type="EMBL" id="BMAO01036284">
    <property type="protein sequence ID" value="GFR09527.1"/>
    <property type="molecule type" value="Genomic_DNA"/>
</dbReference>
<comment type="caution">
    <text evidence="1">The sequence shown here is derived from an EMBL/GenBank/DDBJ whole genome shotgun (WGS) entry which is preliminary data.</text>
</comment>
<dbReference type="AlphaFoldDB" id="A0A8X6GRD6"/>
<reference evidence="1" key="1">
    <citation type="submission" date="2020-07" db="EMBL/GenBank/DDBJ databases">
        <title>Multicomponent nature underlies the extraordinary mechanical properties of spider dragline silk.</title>
        <authorList>
            <person name="Kono N."/>
            <person name="Nakamura H."/>
            <person name="Mori M."/>
            <person name="Yoshida Y."/>
            <person name="Ohtoshi R."/>
            <person name="Malay A.D."/>
            <person name="Moran D.A.P."/>
            <person name="Tomita M."/>
            <person name="Numata K."/>
            <person name="Arakawa K."/>
        </authorList>
    </citation>
    <scope>NUCLEOTIDE SEQUENCE</scope>
</reference>
<dbReference type="Proteomes" id="UP000887116">
    <property type="component" value="Unassembled WGS sequence"/>
</dbReference>
<gene>
    <name evidence="1" type="ORF">TNCT_99971</name>
</gene>
<name>A0A8X6GRD6_TRICU</name>
<proteinExistence type="predicted"/>
<protein>
    <submittedName>
        <fullName evidence="1">Uncharacterized protein</fullName>
    </submittedName>
</protein>
<accession>A0A8X6GRD6</accession>